<name>A0A415DX89_9FIRM</name>
<sequence length="505" mass="53571">MGRKIPMWQCILVMVVMIVLIFWNVMIDTDAGEAHVALVLAGAFAAIIAMLNGWKWNYMEAGILAAINRTMQAILILAVVGLMLGSWMAGGVVPSMMYFGIKVISPSIFLATACLLCSIVSLATGSSWSTAGSMGVALIGVGTALGFPPVMTAGAVVSGAYFGDKMSPLSDTTNLAPAVAGATLFDHIKHMVFTTGPAWVIAMVVYLVMGFMHTGSTAGPDMSTIDEILGFISDSYNVSLVCLIPPLFVIAAVALKLPALPALVGGVVLGLPFFPMQGRSIIGNGADSIFNSGAEGVTGAGAYLNYGVTTDVPEGASSVLNELAGLLSNEGMQGMMWTISLILCAMVFGGIVDSTGIMATIAAAMLKLARGTRGGLVLMTELMCLIVNALCCDQYLAIILPGRMFKEAFEDRRLQPKNLSRCLEDSGTITSNFFPWNTCGATMRSFLQVGSGYIPFAVLNWINPLISILYGFTGITMSEMTEEEYQKILEEREREKEEALKALEA</sequence>
<feature type="transmembrane region" description="Helical" evidence="10">
    <location>
        <begin position="103"/>
        <end position="124"/>
    </location>
</feature>
<keyword evidence="3" id="KW-0050">Antiport</keyword>
<keyword evidence="2" id="KW-0813">Transport</keyword>
<feature type="transmembrane region" description="Helical" evidence="10">
    <location>
        <begin position="196"/>
        <end position="215"/>
    </location>
</feature>
<feature type="transmembrane region" description="Helical" evidence="10">
    <location>
        <begin position="453"/>
        <end position="472"/>
    </location>
</feature>
<evidence type="ECO:0000256" key="9">
    <source>
        <dbReference type="SAM" id="Coils"/>
    </source>
</evidence>
<dbReference type="NCBIfam" id="TIGR00931">
    <property type="entry name" value="antiport_nhaC"/>
    <property type="match status" value="1"/>
</dbReference>
<feature type="transmembrane region" description="Helical" evidence="10">
    <location>
        <begin position="136"/>
        <end position="162"/>
    </location>
</feature>
<feature type="transmembrane region" description="Helical" evidence="10">
    <location>
        <begin position="376"/>
        <end position="400"/>
    </location>
</feature>
<comment type="subcellular location">
    <subcellularLocation>
        <location evidence="1">Cell membrane</location>
        <topology evidence="1">Multi-pass membrane protein</topology>
    </subcellularLocation>
</comment>
<dbReference type="Proteomes" id="UP000284841">
    <property type="component" value="Unassembled WGS sequence"/>
</dbReference>
<keyword evidence="13" id="KW-1185">Reference proteome</keyword>
<feature type="transmembrane region" description="Helical" evidence="10">
    <location>
        <begin position="74"/>
        <end position="97"/>
    </location>
</feature>
<dbReference type="GO" id="GO:0015297">
    <property type="term" value="F:antiporter activity"/>
    <property type="evidence" value="ECO:0007669"/>
    <property type="project" value="UniProtKB-KW"/>
</dbReference>
<dbReference type="PANTHER" id="PTHR33451">
    <property type="entry name" value="MALATE-2H(+)/NA(+)-LACTATE ANTIPORTER"/>
    <property type="match status" value="1"/>
</dbReference>
<keyword evidence="6 10" id="KW-1133">Transmembrane helix</keyword>
<dbReference type="InterPro" id="IPR052180">
    <property type="entry name" value="NhaC_Na-H+_Antiporter"/>
</dbReference>
<evidence type="ECO:0000256" key="1">
    <source>
        <dbReference type="ARBA" id="ARBA00004651"/>
    </source>
</evidence>
<feature type="coiled-coil region" evidence="9">
    <location>
        <begin position="478"/>
        <end position="505"/>
    </location>
</feature>
<dbReference type="InterPro" id="IPR004770">
    <property type="entry name" value="Na/H_antiport_NhaC"/>
</dbReference>
<evidence type="ECO:0000256" key="6">
    <source>
        <dbReference type="ARBA" id="ARBA00022989"/>
    </source>
</evidence>
<dbReference type="GO" id="GO:0005886">
    <property type="term" value="C:plasma membrane"/>
    <property type="evidence" value="ECO:0007669"/>
    <property type="project" value="UniProtKB-SubCell"/>
</dbReference>
<comment type="similarity">
    <text evidence="8">Belongs to the NhaC Na(+)/H(+) (TC 2.A.35) antiporter family.</text>
</comment>
<organism evidence="12 13">
    <name type="scientific">Emergencia timonensis</name>
    <dbReference type="NCBI Taxonomy" id="1776384"/>
    <lineage>
        <taxon>Bacteria</taxon>
        <taxon>Bacillati</taxon>
        <taxon>Bacillota</taxon>
        <taxon>Clostridia</taxon>
        <taxon>Peptostreptococcales</taxon>
        <taxon>Anaerovoracaceae</taxon>
        <taxon>Emergencia</taxon>
    </lineage>
</organism>
<protein>
    <submittedName>
        <fullName evidence="12">Na+/H+ antiporter NhaC</fullName>
    </submittedName>
</protein>
<keyword evidence="4" id="KW-1003">Cell membrane</keyword>
<dbReference type="EMBL" id="QRMS01000005">
    <property type="protein sequence ID" value="RHJ85214.1"/>
    <property type="molecule type" value="Genomic_DNA"/>
</dbReference>
<feature type="transmembrane region" description="Helical" evidence="10">
    <location>
        <begin position="7"/>
        <end position="27"/>
    </location>
</feature>
<comment type="caution">
    <text evidence="12">The sequence shown here is derived from an EMBL/GenBank/DDBJ whole genome shotgun (WGS) entry which is preliminary data.</text>
</comment>
<evidence type="ECO:0000256" key="10">
    <source>
        <dbReference type="SAM" id="Phobius"/>
    </source>
</evidence>
<accession>A0A415DX89</accession>
<feature type="transmembrane region" description="Helical" evidence="10">
    <location>
        <begin position="335"/>
        <end position="364"/>
    </location>
</feature>
<evidence type="ECO:0000256" key="4">
    <source>
        <dbReference type="ARBA" id="ARBA00022475"/>
    </source>
</evidence>
<evidence type="ECO:0000256" key="3">
    <source>
        <dbReference type="ARBA" id="ARBA00022449"/>
    </source>
</evidence>
<feature type="transmembrane region" description="Helical" evidence="10">
    <location>
        <begin position="236"/>
        <end position="255"/>
    </location>
</feature>
<evidence type="ECO:0000256" key="5">
    <source>
        <dbReference type="ARBA" id="ARBA00022692"/>
    </source>
</evidence>
<dbReference type="PANTHER" id="PTHR33451:SF3">
    <property type="entry name" value="MALATE-2H(+)_NA(+)-LACTATE ANTIPORTER"/>
    <property type="match status" value="1"/>
</dbReference>
<keyword evidence="7 10" id="KW-0472">Membrane</keyword>
<dbReference type="OrthoDB" id="9762978at2"/>
<evidence type="ECO:0000259" key="11">
    <source>
        <dbReference type="Pfam" id="PF03553"/>
    </source>
</evidence>
<evidence type="ECO:0000313" key="13">
    <source>
        <dbReference type="Proteomes" id="UP000284841"/>
    </source>
</evidence>
<keyword evidence="5 10" id="KW-0812">Transmembrane</keyword>
<gene>
    <name evidence="12" type="primary">nhaC</name>
    <name evidence="12" type="ORF">DW099_16080</name>
</gene>
<reference evidence="12 13" key="1">
    <citation type="submission" date="2018-08" db="EMBL/GenBank/DDBJ databases">
        <title>A genome reference for cultivated species of the human gut microbiota.</title>
        <authorList>
            <person name="Zou Y."/>
            <person name="Xue W."/>
            <person name="Luo G."/>
        </authorList>
    </citation>
    <scope>NUCLEOTIDE SEQUENCE [LARGE SCALE GENOMIC DNA]</scope>
    <source>
        <strain evidence="12 13">AM07-24</strain>
    </source>
</reference>
<evidence type="ECO:0000256" key="2">
    <source>
        <dbReference type="ARBA" id="ARBA00022448"/>
    </source>
</evidence>
<dbReference type="GeneID" id="83002648"/>
<dbReference type="Pfam" id="PF03553">
    <property type="entry name" value="Na_H_antiporter"/>
    <property type="match status" value="1"/>
</dbReference>
<feature type="domain" description="Na+/H+ antiporter NhaC-like C-terminal" evidence="11">
    <location>
        <begin position="159"/>
        <end position="475"/>
    </location>
</feature>
<proteinExistence type="inferred from homology"/>
<dbReference type="InterPro" id="IPR018461">
    <property type="entry name" value="Na/H_Antiport_NhaC-like_C"/>
</dbReference>
<dbReference type="RefSeq" id="WP_067532675.1">
    <property type="nucleotide sequence ID" value="NZ_AP025567.1"/>
</dbReference>
<evidence type="ECO:0000313" key="12">
    <source>
        <dbReference type="EMBL" id="RHJ85214.1"/>
    </source>
</evidence>
<dbReference type="AlphaFoldDB" id="A0A415DX89"/>
<feature type="transmembrane region" description="Helical" evidence="10">
    <location>
        <begin position="33"/>
        <end position="54"/>
    </location>
</feature>
<evidence type="ECO:0000256" key="8">
    <source>
        <dbReference type="ARBA" id="ARBA00038435"/>
    </source>
</evidence>
<keyword evidence="9" id="KW-0175">Coiled coil</keyword>
<evidence type="ECO:0000256" key="7">
    <source>
        <dbReference type="ARBA" id="ARBA00023136"/>
    </source>
</evidence>